<sequence>MGWQRWRLKGSSPIFRNKHYLYSSVFDLRKHVCVNLLSTMVMGSLPSSSSRVIQGSLFLFVVALINSSYADHKDQCIDIKKSDFPNDFALGVATAAAQIEGSTNKGGRGPSIWDEFIKKFPEKVKDKSNFSTALDSYNRYKEDVLILEKLGVKYYRFSISWTRILPQGSVSGGVNQEGIDHYNNLIDELIKHGITPFVTLFHFDFPQALQDKYGGFLSSRVVNDFKDYCEICFKAFGDRVKNWITVNEAYIIAFTGYDLGTSAPGRCSPPAGPAGPCVAGNSSTEPYIVSHNILLAHAEAVQIYREKFQKQQGGQIGITNVGQFVEPYSDSPDDIAAAERVLDFTLGWYVEPLVYGDYPKSMRDLVKERLPTFTEEQKNLVKGSFDFLGINYYTARYAKNIKKSEGLPRYSTDYLADVTAERDGVLIGPKPEGSDFIYYYPQGLQKLLEFMQQKYQHPTIYITENGITEANVENRTLKEALKDEHRISSIKSHLYYLLQAMENGVNVKGYFYWALFDDFEWGEGYVPRFGLYYIDYKKNLDRVPKNSAKWLESFLSSN</sequence>
<comment type="similarity">
    <text evidence="1 3">Belongs to the glycosyl hydrolase 1 family.</text>
</comment>
<accession>A0A978VEN7</accession>
<gene>
    <name evidence="4" type="ORF">FEM48_Zijuj05G0113800</name>
</gene>
<dbReference type="PRINTS" id="PR00131">
    <property type="entry name" value="GLHYDRLASE1"/>
</dbReference>
<organism evidence="4 5">
    <name type="scientific">Ziziphus jujuba var. spinosa</name>
    <dbReference type="NCBI Taxonomy" id="714518"/>
    <lineage>
        <taxon>Eukaryota</taxon>
        <taxon>Viridiplantae</taxon>
        <taxon>Streptophyta</taxon>
        <taxon>Embryophyta</taxon>
        <taxon>Tracheophyta</taxon>
        <taxon>Spermatophyta</taxon>
        <taxon>Magnoliopsida</taxon>
        <taxon>eudicotyledons</taxon>
        <taxon>Gunneridae</taxon>
        <taxon>Pentapetalae</taxon>
        <taxon>rosids</taxon>
        <taxon>fabids</taxon>
        <taxon>Rosales</taxon>
        <taxon>Rhamnaceae</taxon>
        <taxon>Paliureae</taxon>
        <taxon>Ziziphus</taxon>
    </lineage>
</organism>
<reference evidence="4" key="1">
    <citation type="journal article" date="2021" name="Front. Plant Sci.">
        <title>Chromosome-Scale Genome Assembly for Chinese Sour Jujube and Insights Into Its Genome Evolution and Domestication Signature.</title>
        <authorList>
            <person name="Shen L.-Y."/>
            <person name="Luo H."/>
            <person name="Wang X.-L."/>
            <person name="Wang X.-M."/>
            <person name="Qiu X.-J."/>
            <person name="Liu H."/>
            <person name="Zhou S.-S."/>
            <person name="Jia K.-H."/>
            <person name="Nie S."/>
            <person name="Bao Y.-T."/>
            <person name="Zhang R.-G."/>
            <person name="Yun Q.-Z."/>
            <person name="Chai Y.-H."/>
            <person name="Lu J.-Y."/>
            <person name="Li Y."/>
            <person name="Zhao S.-W."/>
            <person name="Mao J.-F."/>
            <person name="Jia S.-G."/>
            <person name="Mao Y.-M."/>
        </authorList>
    </citation>
    <scope>NUCLEOTIDE SEQUENCE</scope>
    <source>
        <strain evidence="4">AT0</strain>
        <tissue evidence="4">Leaf</tissue>
    </source>
</reference>
<dbReference type="InterPro" id="IPR017853">
    <property type="entry name" value="GH"/>
</dbReference>
<evidence type="ECO:0000313" key="4">
    <source>
        <dbReference type="EMBL" id="KAH7528826.1"/>
    </source>
</evidence>
<evidence type="ECO:0000256" key="3">
    <source>
        <dbReference type="RuleBase" id="RU003690"/>
    </source>
</evidence>
<evidence type="ECO:0000256" key="1">
    <source>
        <dbReference type="ARBA" id="ARBA00010838"/>
    </source>
</evidence>
<comment type="caution">
    <text evidence="4">The sequence shown here is derived from an EMBL/GenBank/DDBJ whole genome shotgun (WGS) entry which is preliminary data.</text>
</comment>
<evidence type="ECO:0000313" key="5">
    <source>
        <dbReference type="Proteomes" id="UP000813462"/>
    </source>
</evidence>
<keyword evidence="2" id="KW-0378">Hydrolase</keyword>
<dbReference type="EMBL" id="JAEACU010000005">
    <property type="protein sequence ID" value="KAH7528826.1"/>
    <property type="molecule type" value="Genomic_DNA"/>
</dbReference>
<dbReference type="Proteomes" id="UP000813462">
    <property type="component" value="Unassembled WGS sequence"/>
</dbReference>
<proteinExistence type="inferred from homology"/>
<dbReference type="AlphaFoldDB" id="A0A978VEN7"/>
<dbReference type="Pfam" id="PF00232">
    <property type="entry name" value="Glyco_hydro_1"/>
    <property type="match status" value="1"/>
</dbReference>
<evidence type="ECO:0008006" key="6">
    <source>
        <dbReference type="Google" id="ProtNLM"/>
    </source>
</evidence>
<dbReference type="PANTHER" id="PTHR10353">
    <property type="entry name" value="GLYCOSYL HYDROLASE"/>
    <property type="match status" value="1"/>
</dbReference>
<dbReference type="Gene3D" id="3.20.20.80">
    <property type="entry name" value="Glycosidases"/>
    <property type="match status" value="1"/>
</dbReference>
<name>A0A978VEN7_ZIZJJ</name>
<dbReference type="GO" id="GO:0008422">
    <property type="term" value="F:beta-glucosidase activity"/>
    <property type="evidence" value="ECO:0007669"/>
    <property type="project" value="TreeGrafter"/>
</dbReference>
<dbReference type="GO" id="GO:0005975">
    <property type="term" value="P:carbohydrate metabolic process"/>
    <property type="evidence" value="ECO:0007669"/>
    <property type="project" value="InterPro"/>
</dbReference>
<protein>
    <recommendedName>
        <fullName evidence="6">Beta-glucosidase 24-like</fullName>
    </recommendedName>
</protein>
<dbReference type="InterPro" id="IPR001360">
    <property type="entry name" value="Glyco_hydro_1"/>
</dbReference>
<evidence type="ECO:0000256" key="2">
    <source>
        <dbReference type="ARBA" id="ARBA00022801"/>
    </source>
</evidence>
<dbReference type="SUPFAM" id="SSF51445">
    <property type="entry name" value="(Trans)glycosidases"/>
    <property type="match status" value="1"/>
</dbReference>
<dbReference type="PANTHER" id="PTHR10353:SF154">
    <property type="entry name" value="BETA-GLUCOSIDASE 9-RELATED"/>
    <property type="match status" value="1"/>
</dbReference>
<dbReference type="FunFam" id="3.20.20.80:FF:000022">
    <property type="entry name" value="Beta-glucosidase 11"/>
    <property type="match status" value="1"/>
</dbReference>